<comment type="caution">
    <text evidence="1">The sequence shown here is derived from an EMBL/GenBank/DDBJ whole genome shotgun (WGS) entry which is preliminary data.</text>
</comment>
<dbReference type="EMBL" id="CAJVQB010039502">
    <property type="protein sequence ID" value="CAG8827447.1"/>
    <property type="molecule type" value="Genomic_DNA"/>
</dbReference>
<keyword evidence="2" id="KW-1185">Reference proteome</keyword>
<feature type="non-terminal residue" evidence="1">
    <location>
        <position position="1"/>
    </location>
</feature>
<proteinExistence type="predicted"/>
<gene>
    <name evidence="1" type="ORF">GMARGA_LOCUS29408</name>
</gene>
<dbReference type="Proteomes" id="UP000789901">
    <property type="component" value="Unassembled WGS sequence"/>
</dbReference>
<sequence length="85" mass="9186">NITNDVTDSIETSSKAYLLCIPFLTWESTFIPGRSDCKSNLGGKSSQKGSNIKIIIGCTIAFGSNARSPVLSSPVEQHQEQEQPN</sequence>
<reference evidence="1 2" key="1">
    <citation type="submission" date="2021-06" db="EMBL/GenBank/DDBJ databases">
        <authorList>
            <person name="Kallberg Y."/>
            <person name="Tangrot J."/>
            <person name="Rosling A."/>
        </authorList>
    </citation>
    <scope>NUCLEOTIDE SEQUENCE [LARGE SCALE GENOMIC DNA]</scope>
    <source>
        <strain evidence="1 2">120-4 pot B 10/14</strain>
    </source>
</reference>
<evidence type="ECO:0000313" key="2">
    <source>
        <dbReference type="Proteomes" id="UP000789901"/>
    </source>
</evidence>
<protein>
    <submittedName>
        <fullName evidence="1">27301_t:CDS:1</fullName>
    </submittedName>
</protein>
<organism evidence="1 2">
    <name type="scientific">Gigaspora margarita</name>
    <dbReference type="NCBI Taxonomy" id="4874"/>
    <lineage>
        <taxon>Eukaryota</taxon>
        <taxon>Fungi</taxon>
        <taxon>Fungi incertae sedis</taxon>
        <taxon>Mucoromycota</taxon>
        <taxon>Glomeromycotina</taxon>
        <taxon>Glomeromycetes</taxon>
        <taxon>Diversisporales</taxon>
        <taxon>Gigasporaceae</taxon>
        <taxon>Gigaspora</taxon>
    </lineage>
</organism>
<evidence type="ECO:0000313" key="1">
    <source>
        <dbReference type="EMBL" id="CAG8827447.1"/>
    </source>
</evidence>
<accession>A0ABN7WCQ7</accession>
<name>A0ABN7WCQ7_GIGMA</name>